<feature type="domain" description="RCK C-terminal" evidence="2">
    <location>
        <begin position="143"/>
        <end position="220"/>
    </location>
</feature>
<keyword evidence="1" id="KW-0812">Transmembrane</keyword>
<dbReference type="Proteomes" id="UP000315669">
    <property type="component" value="Unassembled WGS sequence"/>
</dbReference>
<dbReference type="Gene3D" id="3.30.70.1450">
    <property type="entry name" value="Regulator of K+ conductance, C-terminal domain"/>
    <property type="match status" value="1"/>
</dbReference>
<feature type="transmembrane region" description="Helical" evidence="1">
    <location>
        <begin position="6"/>
        <end position="25"/>
    </location>
</feature>
<name>A0A523Y0X7_UNCAE</name>
<dbReference type="InterPro" id="IPR036721">
    <property type="entry name" value="RCK_C_sf"/>
</dbReference>
<feature type="transmembrane region" description="Helical" evidence="1">
    <location>
        <begin position="65"/>
        <end position="89"/>
    </location>
</feature>
<gene>
    <name evidence="3" type="ORF">E3J32_02030</name>
</gene>
<dbReference type="Pfam" id="PF02080">
    <property type="entry name" value="TrkA_C"/>
    <property type="match status" value="1"/>
</dbReference>
<dbReference type="InterPro" id="IPR006037">
    <property type="entry name" value="RCK_C"/>
</dbReference>
<dbReference type="PROSITE" id="PS51202">
    <property type="entry name" value="RCK_C"/>
    <property type="match status" value="1"/>
</dbReference>
<proteinExistence type="predicted"/>
<evidence type="ECO:0000259" key="2">
    <source>
        <dbReference type="PROSITE" id="PS51202"/>
    </source>
</evidence>
<dbReference type="GO" id="GO:0008324">
    <property type="term" value="F:monoatomic cation transmembrane transporter activity"/>
    <property type="evidence" value="ECO:0007669"/>
    <property type="project" value="InterPro"/>
</dbReference>
<feature type="transmembrane region" description="Helical" evidence="1">
    <location>
        <begin position="95"/>
        <end position="111"/>
    </location>
</feature>
<reference evidence="3 4" key="1">
    <citation type="submission" date="2019-03" db="EMBL/GenBank/DDBJ databases">
        <title>Metabolic potential of uncultured bacteria and archaea associated with petroleum seepage in deep-sea sediments.</title>
        <authorList>
            <person name="Dong X."/>
            <person name="Hubert C."/>
        </authorList>
    </citation>
    <scope>NUCLEOTIDE SEQUENCE [LARGE SCALE GENOMIC DNA]</scope>
    <source>
        <strain evidence="3">E29_bin25</strain>
    </source>
</reference>
<dbReference type="GO" id="GO:0006813">
    <property type="term" value="P:potassium ion transport"/>
    <property type="evidence" value="ECO:0007669"/>
    <property type="project" value="InterPro"/>
</dbReference>
<dbReference type="AlphaFoldDB" id="A0A523Y0X7"/>
<keyword evidence="1" id="KW-0472">Membrane</keyword>
<accession>A0A523Y0X7</accession>
<evidence type="ECO:0000313" key="4">
    <source>
        <dbReference type="Proteomes" id="UP000315669"/>
    </source>
</evidence>
<evidence type="ECO:0000313" key="3">
    <source>
        <dbReference type="EMBL" id="TET85223.1"/>
    </source>
</evidence>
<organism evidence="3 4">
    <name type="scientific">Aerophobetes bacterium</name>
    <dbReference type="NCBI Taxonomy" id="2030807"/>
    <lineage>
        <taxon>Bacteria</taxon>
        <taxon>Candidatus Aerophobota</taxon>
    </lineage>
</organism>
<evidence type="ECO:0000256" key="1">
    <source>
        <dbReference type="SAM" id="Phobius"/>
    </source>
</evidence>
<sequence length="220" mass="24354">MGGIILVIVVVFVIVMIGKVVTVALKLTGLDARTASFQTLSALTCTGFTTREAESVVTHPMRRRIIFLLMIIGNAGMVAVVGGTVFSFLNITSPWSIFRFLILIVALYLIFKMATHTRLARFLSKKIEEKIREKFKLHERTIGQVLDLGKDFGIAEVTLHEGSSCAGKTLASSDLSKKKILILAIERDKERILVPKGNHKLRAGDNLICYGSFTEMREIS</sequence>
<dbReference type="SUPFAM" id="SSF116726">
    <property type="entry name" value="TrkA C-terminal domain-like"/>
    <property type="match status" value="1"/>
</dbReference>
<protein>
    <recommendedName>
        <fullName evidence="2">RCK C-terminal domain-containing protein</fullName>
    </recommendedName>
</protein>
<keyword evidence="1" id="KW-1133">Transmembrane helix</keyword>
<dbReference type="EMBL" id="SOII01000147">
    <property type="protein sequence ID" value="TET85223.1"/>
    <property type="molecule type" value="Genomic_DNA"/>
</dbReference>
<comment type="caution">
    <text evidence="3">The sequence shown here is derived from an EMBL/GenBank/DDBJ whole genome shotgun (WGS) entry which is preliminary data.</text>
</comment>